<keyword evidence="3" id="KW-1185">Reference proteome</keyword>
<dbReference type="InterPro" id="IPR042103">
    <property type="entry name" value="SerRS_1_N_sf"/>
</dbReference>
<gene>
    <name evidence="2" type="ORF">DILT_LOCUS376</name>
</gene>
<accession>A0A3P6QIZ2</accession>
<dbReference type="InterPro" id="IPR015866">
    <property type="entry name" value="Ser-tRNA-synth_1_N"/>
</dbReference>
<dbReference type="Gene3D" id="1.10.287.40">
    <property type="entry name" value="Serine-tRNA synthetase, tRNA binding domain"/>
    <property type="match status" value="1"/>
</dbReference>
<organism evidence="2 3">
    <name type="scientific">Dibothriocephalus latus</name>
    <name type="common">Fish tapeworm</name>
    <name type="synonym">Diphyllobothrium latum</name>
    <dbReference type="NCBI Taxonomy" id="60516"/>
    <lineage>
        <taxon>Eukaryota</taxon>
        <taxon>Metazoa</taxon>
        <taxon>Spiralia</taxon>
        <taxon>Lophotrochozoa</taxon>
        <taxon>Platyhelminthes</taxon>
        <taxon>Cestoda</taxon>
        <taxon>Eucestoda</taxon>
        <taxon>Diphyllobothriidea</taxon>
        <taxon>Diphyllobothriidae</taxon>
        <taxon>Dibothriocephalus</taxon>
    </lineage>
</organism>
<sequence length="64" mass="7544">MVLSIDLFRVDKGGDPEKVRDSQRKRYKNPEDVDKIIDFDNQWRKGTYNVNFNVLSKLDQQLTG</sequence>
<protein>
    <recommendedName>
        <fullName evidence="1">Serine-tRNA synthetase type1 N-terminal domain-containing protein</fullName>
    </recommendedName>
</protein>
<dbReference type="AlphaFoldDB" id="A0A3P6QIZ2"/>
<evidence type="ECO:0000313" key="2">
    <source>
        <dbReference type="EMBL" id="VDK31921.1"/>
    </source>
</evidence>
<feature type="domain" description="Serine-tRNA synthetase type1 N-terminal" evidence="1">
    <location>
        <begin position="2"/>
        <end position="45"/>
    </location>
</feature>
<dbReference type="EMBL" id="UYRU01001500">
    <property type="protein sequence ID" value="VDK31921.1"/>
    <property type="molecule type" value="Genomic_DNA"/>
</dbReference>
<reference evidence="2 3" key="1">
    <citation type="submission" date="2018-11" db="EMBL/GenBank/DDBJ databases">
        <authorList>
            <consortium name="Pathogen Informatics"/>
        </authorList>
    </citation>
    <scope>NUCLEOTIDE SEQUENCE [LARGE SCALE GENOMIC DNA]</scope>
</reference>
<proteinExistence type="predicted"/>
<evidence type="ECO:0000313" key="3">
    <source>
        <dbReference type="Proteomes" id="UP000281553"/>
    </source>
</evidence>
<evidence type="ECO:0000259" key="1">
    <source>
        <dbReference type="Pfam" id="PF02403"/>
    </source>
</evidence>
<dbReference type="Proteomes" id="UP000281553">
    <property type="component" value="Unassembled WGS sequence"/>
</dbReference>
<dbReference type="Pfam" id="PF02403">
    <property type="entry name" value="Seryl_tRNA_N"/>
    <property type="match status" value="1"/>
</dbReference>
<dbReference type="OrthoDB" id="10056301at2759"/>
<name>A0A3P6QIZ2_DIBLA</name>